<comment type="function">
    <text evidence="7">Component of the ESCRT-I complex, a regulator of vesicular trafficking process. Required for the sorting of endocytic ubiquitinated cargos into multivesicular bodies.</text>
</comment>
<dbReference type="InterPro" id="IPR023340">
    <property type="entry name" value="UMA"/>
</dbReference>
<dbReference type="EMBL" id="CAJNOQ010010821">
    <property type="protein sequence ID" value="CAF1261871.1"/>
    <property type="molecule type" value="Genomic_DNA"/>
</dbReference>
<evidence type="ECO:0000256" key="6">
    <source>
        <dbReference type="ARBA" id="ARBA00023136"/>
    </source>
</evidence>
<dbReference type="GO" id="GO:0015031">
    <property type="term" value="P:protein transport"/>
    <property type="evidence" value="ECO:0007669"/>
    <property type="project" value="UniProtKB-KW"/>
</dbReference>
<evidence type="ECO:0000313" key="13">
    <source>
        <dbReference type="Proteomes" id="UP000663829"/>
    </source>
</evidence>
<dbReference type="Proteomes" id="UP000663829">
    <property type="component" value="Unassembled WGS sequence"/>
</dbReference>
<dbReference type="Pfam" id="PF10240">
    <property type="entry name" value="DUF2464"/>
    <property type="match status" value="1"/>
</dbReference>
<dbReference type="GO" id="GO:0046755">
    <property type="term" value="P:viral budding"/>
    <property type="evidence" value="ECO:0007669"/>
    <property type="project" value="TreeGrafter"/>
</dbReference>
<keyword evidence="5" id="KW-0653">Protein transport</keyword>
<evidence type="ECO:0000313" key="12">
    <source>
        <dbReference type="EMBL" id="CAF4040384.1"/>
    </source>
</evidence>
<evidence type="ECO:0000256" key="2">
    <source>
        <dbReference type="ARBA" id="ARBA00010432"/>
    </source>
</evidence>
<comment type="similarity">
    <text evidence="2">Belongs to the MVB12 family.</text>
</comment>
<accession>A0A815AU62</accession>
<keyword evidence="13" id="KW-1185">Reference proteome</keyword>
<feature type="compositionally biased region" description="Polar residues" evidence="8">
    <location>
        <begin position="60"/>
        <end position="70"/>
    </location>
</feature>
<comment type="subcellular location">
    <subcellularLocation>
        <location evidence="1">Late endosome membrane</location>
        <topology evidence="1">Peripheral membrane protein</topology>
    </subcellularLocation>
</comment>
<feature type="domain" description="MABP" evidence="10">
    <location>
        <begin position="73"/>
        <end position="219"/>
    </location>
</feature>
<protein>
    <recommendedName>
        <fullName evidence="14">Multivesicular body subunit 12A</fullName>
    </recommendedName>
</protein>
<dbReference type="InterPro" id="IPR040297">
    <property type="entry name" value="MVB12B"/>
</dbReference>
<keyword evidence="4" id="KW-0967">Endosome</keyword>
<dbReference type="GO" id="GO:0031902">
    <property type="term" value="C:late endosome membrane"/>
    <property type="evidence" value="ECO:0007669"/>
    <property type="project" value="UniProtKB-SubCell"/>
</dbReference>
<evidence type="ECO:0000313" key="11">
    <source>
        <dbReference type="EMBL" id="CAF1261871.1"/>
    </source>
</evidence>
<evidence type="ECO:0000256" key="7">
    <source>
        <dbReference type="ARBA" id="ARBA00053101"/>
    </source>
</evidence>
<feature type="region of interest" description="Disordered" evidence="8">
    <location>
        <begin position="51"/>
        <end position="70"/>
    </location>
</feature>
<evidence type="ECO:0008006" key="14">
    <source>
        <dbReference type="Google" id="ProtNLM"/>
    </source>
</evidence>
<keyword evidence="6" id="KW-0472">Membrane</keyword>
<dbReference type="PANTHER" id="PTHR31547">
    <property type="entry name" value="MULTIVESICULAR BODY SUBUNIT 12B"/>
    <property type="match status" value="1"/>
</dbReference>
<dbReference type="OrthoDB" id="6021306at2759"/>
<dbReference type="PROSITE" id="PS51498">
    <property type="entry name" value="MABP"/>
    <property type="match status" value="1"/>
</dbReference>
<gene>
    <name evidence="11" type="ORF">GPM918_LOCUS26646</name>
    <name evidence="12" type="ORF">SRO942_LOCUS26838</name>
</gene>
<dbReference type="EMBL" id="CAJOBC010019097">
    <property type="protein sequence ID" value="CAF4040384.1"/>
    <property type="molecule type" value="Genomic_DNA"/>
</dbReference>
<dbReference type="AlphaFoldDB" id="A0A815AU62"/>
<dbReference type="PANTHER" id="PTHR31547:SF1">
    <property type="entry name" value="MULTIVESICULAR BODY SUBUNIT 12B"/>
    <property type="match status" value="1"/>
</dbReference>
<organism evidence="11 13">
    <name type="scientific">Didymodactylos carnosus</name>
    <dbReference type="NCBI Taxonomy" id="1234261"/>
    <lineage>
        <taxon>Eukaryota</taxon>
        <taxon>Metazoa</taxon>
        <taxon>Spiralia</taxon>
        <taxon>Gnathifera</taxon>
        <taxon>Rotifera</taxon>
        <taxon>Eurotatoria</taxon>
        <taxon>Bdelloidea</taxon>
        <taxon>Philodinida</taxon>
        <taxon>Philodinidae</taxon>
        <taxon>Didymodactylos</taxon>
    </lineage>
</organism>
<dbReference type="GO" id="GO:0019075">
    <property type="term" value="P:virus maturation"/>
    <property type="evidence" value="ECO:0007669"/>
    <property type="project" value="TreeGrafter"/>
</dbReference>
<reference evidence="11" key="1">
    <citation type="submission" date="2021-02" db="EMBL/GenBank/DDBJ databases">
        <authorList>
            <person name="Nowell W R."/>
        </authorList>
    </citation>
    <scope>NUCLEOTIDE SEQUENCE</scope>
</reference>
<dbReference type="Gene3D" id="2.100.10.50">
    <property type="match status" value="1"/>
</dbReference>
<evidence type="ECO:0000256" key="3">
    <source>
        <dbReference type="ARBA" id="ARBA00022448"/>
    </source>
</evidence>
<feature type="domain" description="UMA" evidence="9">
    <location>
        <begin position="260"/>
        <end position="315"/>
    </location>
</feature>
<dbReference type="FunFam" id="2.100.10.50:FF:000002">
    <property type="entry name" value="Multivesicular body subunit 12B"/>
    <property type="match status" value="1"/>
</dbReference>
<evidence type="ECO:0000259" key="9">
    <source>
        <dbReference type="PROSITE" id="PS51497"/>
    </source>
</evidence>
<dbReference type="PROSITE" id="PS51497">
    <property type="entry name" value="UMA"/>
    <property type="match status" value="1"/>
</dbReference>
<keyword evidence="3" id="KW-0813">Transport</keyword>
<comment type="caution">
    <text evidence="11">The sequence shown here is derived from an EMBL/GenBank/DDBJ whole genome shotgun (WGS) entry which is preliminary data.</text>
</comment>
<evidence type="ECO:0000256" key="1">
    <source>
        <dbReference type="ARBA" id="ARBA00004633"/>
    </source>
</evidence>
<name>A0A815AU62_9BILA</name>
<proteinExistence type="inferred from homology"/>
<evidence type="ECO:0000256" key="8">
    <source>
        <dbReference type="SAM" id="MobiDB-lite"/>
    </source>
</evidence>
<evidence type="ECO:0000259" key="10">
    <source>
        <dbReference type="PROSITE" id="PS51498"/>
    </source>
</evidence>
<evidence type="ECO:0000256" key="5">
    <source>
        <dbReference type="ARBA" id="ARBA00022927"/>
    </source>
</evidence>
<evidence type="ECO:0000256" key="4">
    <source>
        <dbReference type="ARBA" id="ARBA00022753"/>
    </source>
</evidence>
<dbReference type="InterPro" id="IPR018798">
    <property type="entry name" value="MVB12A/B"/>
</dbReference>
<dbReference type="GO" id="GO:0042058">
    <property type="term" value="P:regulation of epidermal growth factor receptor signaling pathway"/>
    <property type="evidence" value="ECO:0007669"/>
    <property type="project" value="TreeGrafter"/>
</dbReference>
<sequence length="317" mass="35895">MPSNNTCYFYILDYFTYKLNCSTATLAAISSFFSAIPTVVTSAFFTNNNSDSVDNSENSIKTTESESSMNDQNLPITGICLVSNYARAPPGYQCIRKTHDDSQRDADLMADKLLERKDRFLCITRIYPLADNVALVLEDIKLINERDLCPPGYQLLSYTVDTREKGTTKRSIAVKLISRQAGMKSINDIIFLYRTKRPPPSYTMIGEINGLTMCIKEGTVPPFRQTPNPPTQTAPHSFDRQQSIYDSAAMQRHAQENSSIEGIPFLINPKYLKSNKSNGNSSSNDLAWLDSFQILSLREIEQKYHYDFSLERSYDVQ</sequence>
<dbReference type="Proteomes" id="UP000681722">
    <property type="component" value="Unassembled WGS sequence"/>
</dbReference>
<dbReference type="InterPro" id="IPR023341">
    <property type="entry name" value="MABP"/>
</dbReference>
<dbReference type="GO" id="GO:0000813">
    <property type="term" value="C:ESCRT I complex"/>
    <property type="evidence" value="ECO:0007669"/>
    <property type="project" value="InterPro"/>
</dbReference>